<evidence type="ECO:0000313" key="2">
    <source>
        <dbReference type="Proteomes" id="UP000248640"/>
    </source>
</evidence>
<dbReference type="RefSeq" id="WP_053254908.1">
    <property type="nucleotide sequence ID" value="NZ_CBCRXZ010000015.1"/>
</dbReference>
<proteinExistence type="predicted"/>
<sequence length="102" mass="11524">MNIPNGYKLVPVEPTEHQMKIARSMTMQQEQIVGAEYRAMVKSAPTPPQPIYDEAKERERFEAYCAKVGLPIDTLPSGEYLIPATRFMSQGWHARAKAGEDE</sequence>
<dbReference type="AlphaFoldDB" id="A0A3M3XE40"/>
<accession>A0A3M3XE40</accession>
<reference evidence="1 2" key="1">
    <citation type="submission" date="2018-06" db="EMBL/GenBank/DDBJ databases">
        <authorList>
            <consortium name="Pathogen Informatics"/>
            <person name="Doyle S."/>
        </authorList>
    </citation>
    <scope>NUCLEOTIDE SEQUENCE [LARGE SCALE GENOMIC DNA]</scope>
    <source>
        <strain evidence="1 2">NCTC10038</strain>
    </source>
</reference>
<dbReference type="GeneID" id="61637627"/>
<dbReference type="EMBL" id="LS483372">
    <property type="protein sequence ID" value="SQF90257.1"/>
    <property type="molecule type" value="Genomic_DNA"/>
</dbReference>
<protein>
    <submittedName>
        <fullName evidence="1">Uncharacterized protein</fullName>
    </submittedName>
</protein>
<gene>
    <name evidence="1" type="ORF">NCTC10038_01654</name>
</gene>
<dbReference type="Proteomes" id="UP000248640">
    <property type="component" value="Chromosome 1"/>
</dbReference>
<evidence type="ECO:0000313" key="1">
    <source>
        <dbReference type="EMBL" id="SQF90257.1"/>
    </source>
</evidence>
<organism evidence="1 2">
    <name type="scientific">Pseudomonas fluorescens</name>
    <dbReference type="NCBI Taxonomy" id="294"/>
    <lineage>
        <taxon>Bacteria</taxon>
        <taxon>Pseudomonadati</taxon>
        <taxon>Pseudomonadota</taxon>
        <taxon>Gammaproteobacteria</taxon>
        <taxon>Pseudomonadales</taxon>
        <taxon>Pseudomonadaceae</taxon>
        <taxon>Pseudomonas</taxon>
    </lineage>
</organism>
<name>A0A3M3XE40_PSEFL</name>